<dbReference type="Proteomes" id="UP000027180">
    <property type="component" value="Plasmid pRetIE4771e"/>
</dbReference>
<proteinExistence type="predicted"/>
<organism evidence="2 3">
    <name type="scientific">Rhizobium etli bv. mimosae str. IE4771</name>
    <dbReference type="NCBI Taxonomy" id="1432050"/>
    <lineage>
        <taxon>Bacteria</taxon>
        <taxon>Pseudomonadati</taxon>
        <taxon>Pseudomonadota</taxon>
        <taxon>Alphaproteobacteria</taxon>
        <taxon>Hyphomicrobiales</taxon>
        <taxon>Rhizobiaceae</taxon>
        <taxon>Rhizobium/Agrobacterium group</taxon>
        <taxon>Rhizobium</taxon>
    </lineage>
</organism>
<evidence type="ECO:0000256" key="1">
    <source>
        <dbReference type="ARBA" id="ARBA00023235"/>
    </source>
</evidence>
<dbReference type="InterPro" id="IPR011051">
    <property type="entry name" value="RmlC_Cupin_sf"/>
</dbReference>
<reference evidence="2 3" key="1">
    <citation type="submission" date="2013-12" db="EMBL/GenBank/DDBJ databases">
        <title>Complete genome sequence of Rhizobium etli bv. mimosae IE4771.</title>
        <authorList>
            <person name="Bustos P."/>
            <person name="Santamaria R.I."/>
            <person name="Lozano L."/>
            <person name="Ormeno-Orrillo E."/>
            <person name="Rogel M.A."/>
            <person name="Romero D."/>
            <person name="Cevallos M.A."/>
            <person name="Martinez-Romero E."/>
            <person name="Gonzalez V."/>
        </authorList>
    </citation>
    <scope>NUCLEOTIDE SEQUENCE [LARGE SCALE GENOMIC DNA]</scope>
    <source>
        <strain evidence="2 3">IE4771</strain>
        <plasmid evidence="3">Plasmid pRetIE4771e</plasmid>
    </source>
</reference>
<dbReference type="PIRSF" id="PIRSF036628">
    <property type="entry name" value="IolB"/>
    <property type="match status" value="1"/>
</dbReference>
<dbReference type="Pfam" id="PF04962">
    <property type="entry name" value="KduI"/>
    <property type="match status" value="1"/>
</dbReference>
<dbReference type="InterPro" id="IPR014710">
    <property type="entry name" value="RmlC-like_jellyroll"/>
</dbReference>
<dbReference type="AlphaFoldDB" id="A0A060ICA2"/>
<dbReference type="GO" id="GO:0019310">
    <property type="term" value="P:inositol catabolic process"/>
    <property type="evidence" value="ECO:0007669"/>
    <property type="project" value="InterPro"/>
</dbReference>
<sequence>MPEFIPRSEQRPIVDTSSRTLDLIYFDLLALPWDGRETRRLPLHESLYVVLSGQVDIEVDDVSFGAVGRRADIWEGDADSVYAPVNANVRVSARGGPAEVAIAGGICDRRYTPFRVTPEEVDAVNVGSPDTHSQRRIVHLLGQRQNGRCGNLLVSELYAGEGCWSGYPPHKHDTEDGDAETLHEELYHYRFLPETGFGSQITYDDDGPVKILMTRDGDTVLVDRGYHPTVTSPGHRGYIFTILVGKHRRGLIQRFDPAHQHLTKTIPGIDAMREKFK</sequence>
<dbReference type="InterPro" id="IPR024203">
    <property type="entry name" value="Deoxy-glucuronate_isom_IolB"/>
</dbReference>
<keyword evidence="2" id="KW-0614">Plasmid</keyword>
<evidence type="ECO:0000313" key="3">
    <source>
        <dbReference type="Proteomes" id="UP000027180"/>
    </source>
</evidence>
<dbReference type="EMBL" id="CP006991">
    <property type="protein sequence ID" value="AIC31279.1"/>
    <property type="molecule type" value="Genomic_DNA"/>
</dbReference>
<gene>
    <name evidence="2" type="ORF">IE4771_PE00053</name>
</gene>
<dbReference type="OrthoDB" id="6121073at2"/>
<dbReference type="GO" id="GO:0008880">
    <property type="term" value="F:glucuronate isomerase activity"/>
    <property type="evidence" value="ECO:0007669"/>
    <property type="project" value="InterPro"/>
</dbReference>
<dbReference type="Gene3D" id="2.60.120.10">
    <property type="entry name" value="Jelly Rolls"/>
    <property type="match status" value="2"/>
</dbReference>
<dbReference type="InterPro" id="IPR021120">
    <property type="entry name" value="KduI/IolB_isomerase"/>
</dbReference>
<keyword evidence="1 2" id="KW-0413">Isomerase</keyword>
<dbReference type="PANTHER" id="PTHR39193">
    <property type="entry name" value="5-DEOXY-GLUCURONATE ISOMERASE"/>
    <property type="match status" value="1"/>
</dbReference>
<dbReference type="KEGG" id="rei:IE4771_PE00053"/>
<dbReference type="PANTHER" id="PTHR39193:SF1">
    <property type="entry name" value="5-DEOXY-GLUCURONATE ISOMERASE"/>
    <property type="match status" value="1"/>
</dbReference>
<dbReference type="RefSeq" id="WP_040142563.1">
    <property type="nucleotide sequence ID" value="NZ_CP006991.1"/>
</dbReference>
<name>A0A060ICA2_RHIET</name>
<geneLocation type="plasmid" evidence="2 3">
    <name>pRetIE4771e</name>
</geneLocation>
<dbReference type="HOGENOM" id="CLU_066438_2_0_5"/>
<protein>
    <submittedName>
        <fullName evidence="2">KduI/IolB family isomerase protein</fullName>
    </submittedName>
</protein>
<dbReference type="SUPFAM" id="SSF51182">
    <property type="entry name" value="RmlC-like cupins"/>
    <property type="match status" value="1"/>
</dbReference>
<accession>A0A060ICA2</accession>
<evidence type="ECO:0000313" key="2">
    <source>
        <dbReference type="EMBL" id="AIC31279.1"/>
    </source>
</evidence>